<sequence length="103" mass="9919">MCTACACGTQGGTQDGAQNGDSARAVAGGAEASVYTVSGMTCGHCVSSVSNEIGEVGGVTDVRVDLASGAVTVSGAGFSDEEIRAAVERAGYTLAATLPVSAA</sequence>
<evidence type="ECO:0000313" key="3">
    <source>
        <dbReference type="EMBL" id="MBB4913356.1"/>
    </source>
</evidence>
<dbReference type="PROSITE" id="PS50846">
    <property type="entry name" value="HMA_2"/>
    <property type="match status" value="1"/>
</dbReference>
<dbReference type="CDD" id="cd00371">
    <property type="entry name" value="HMA"/>
    <property type="match status" value="1"/>
</dbReference>
<dbReference type="InterPro" id="IPR017969">
    <property type="entry name" value="Heavy-metal-associated_CS"/>
</dbReference>
<keyword evidence="1" id="KW-0479">Metal-binding</keyword>
<comment type="caution">
    <text evidence="3">The sequence shown here is derived from an EMBL/GenBank/DDBJ whole genome shotgun (WGS) entry which is preliminary data.</text>
</comment>
<dbReference type="EMBL" id="JACHJP010000001">
    <property type="protein sequence ID" value="MBB4913356.1"/>
    <property type="molecule type" value="Genomic_DNA"/>
</dbReference>
<dbReference type="GO" id="GO:0046872">
    <property type="term" value="F:metal ion binding"/>
    <property type="evidence" value="ECO:0007669"/>
    <property type="project" value="UniProtKB-KW"/>
</dbReference>
<evidence type="ECO:0000313" key="4">
    <source>
        <dbReference type="Proteomes" id="UP000552644"/>
    </source>
</evidence>
<gene>
    <name evidence="3" type="ORF">FHS44_000428</name>
</gene>
<dbReference type="SUPFAM" id="SSF55008">
    <property type="entry name" value="HMA, heavy metal-associated domain"/>
    <property type="match status" value="1"/>
</dbReference>
<dbReference type="AlphaFoldDB" id="A0A7W7QGU0"/>
<protein>
    <submittedName>
        <fullName evidence="3">Copper chaperone CopZ</fullName>
    </submittedName>
</protein>
<reference evidence="3 4" key="1">
    <citation type="submission" date="2020-08" db="EMBL/GenBank/DDBJ databases">
        <title>Genomic Encyclopedia of Type Strains, Phase III (KMG-III): the genomes of soil and plant-associated and newly described type strains.</title>
        <authorList>
            <person name="Whitman W."/>
        </authorList>
    </citation>
    <scope>NUCLEOTIDE SEQUENCE [LARGE SCALE GENOMIC DNA]</scope>
    <source>
        <strain evidence="3 4">CECT 8840</strain>
    </source>
</reference>
<dbReference type="PROSITE" id="PS01047">
    <property type="entry name" value="HMA_1"/>
    <property type="match status" value="1"/>
</dbReference>
<proteinExistence type="predicted"/>
<dbReference type="InterPro" id="IPR006121">
    <property type="entry name" value="HMA_dom"/>
</dbReference>
<dbReference type="InterPro" id="IPR036163">
    <property type="entry name" value="HMA_dom_sf"/>
</dbReference>
<keyword evidence="4" id="KW-1185">Reference proteome</keyword>
<dbReference type="Proteomes" id="UP000552644">
    <property type="component" value="Unassembled WGS sequence"/>
</dbReference>
<name>A0A7W7QGU0_9ACTN</name>
<evidence type="ECO:0000256" key="1">
    <source>
        <dbReference type="ARBA" id="ARBA00022723"/>
    </source>
</evidence>
<accession>A0A7W7QGU0</accession>
<evidence type="ECO:0000259" key="2">
    <source>
        <dbReference type="PROSITE" id="PS50846"/>
    </source>
</evidence>
<dbReference type="Gene3D" id="3.30.70.100">
    <property type="match status" value="1"/>
</dbReference>
<dbReference type="Pfam" id="PF00403">
    <property type="entry name" value="HMA"/>
    <property type="match status" value="1"/>
</dbReference>
<feature type="domain" description="HMA" evidence="2">
    <location>
        <begin position="31"/>
        <end position="95"/>
    </location>
</feature>
<organism evidence="3 4">
    <name type="scientific">Streptosporangium saharense</name>
    <dbReference type="NCBI Taxonomy" id="1706840"/>
    <lineage>
        <taxon>Bacteria</taxon>
        <taxon>Bacillati</taxon>
        <taxon>Actinomycetota</taxon>
        <taxon>Actinomycetes</taxon>
        <taxon>Streptosporangiales</taxon>
        <taxon>Streptosporangiaceae</taxon>
        <taxon>Streptosporangium</taxon>
    </lineage>
</organism>
<dbReference type="RefSeq" id="WP_184712143.1">
    <property type="nucleotide sequence ID" value="NZ_JACHJP010000001.1"/>
</dbReference>